<comment type="caution">
    <text evidence="3">The sequence shown here is derived from an EMBL/GenBank/DDBJ whole genome shotgun (WGS) entry which is preliminary data.</text>
</comment>
<organism evidence="3 4">
    <name type="scientific">Halorubrum rubrum</name>
    <dbReference type="NCBI Taxonomy" id="1126240"/>
    <lineage>
        <taxon>Archaea</taxon>
        <taxon>Methanobacteriati</taxon>
        <taxon>Methanobacteriota</taxon>
        <taxon>Stenosarchaea group</taxon>
        <taxon>Halobacteria</taxon>
        <taxon>Halobacteriales</taxon>
        <taxon>Haloferacaceae</taxon>
        <taxon>Halorubrum</taxon>
    </lineage>
</organism>
<protein>
    <submittedName>
        <fullName evidence="3">Uncharacterized protein</fullName>
    </submittedName>
</protein>
<proteinExistence type="predicted"/>
<dbReference type="RefSeq" id="WP_256410908.1">
    <property type="nucleotide sequence ID" value="NZ_JANHDM010000002.1"/>
</dbReference>
<keyword evidence="2" id="KW-1133">Transmembrane helix</keyword>
<dbReference type="Proteomes" id="UP001596118">
    <property type="component" value="Unassembled WGS sequence"/>
</dbReference>
<evidence type="ECO:0000256" key="1">
    <source>
        <dbReference type="SAM" id="MobiDB-lite"/>
    </source>
</evidence>
<gene>
    <name evidence="3" type="ORF">ACFPM1_01340</name>
</gene>
<keyword evidence="2" id="KW-0472">Membrane</keyword>
<dbReference type="EMBL" id="JBHSKY010000002">
    <property type="protein sequence ID" value="MFC5277415.1"/>
    <property type="molecule type" value="Genomic_DNA"/>
</dbReference>
<feature type="transmembrane region" description="Helical" evidence="2">
    <location>
        <begin position="6"/>
        <end position="28"/>
    </location>
</feature>
<evidence type="ECO:0000313" key="3">
    <source>
        <dbReference type="EMBL" id="MFC5277415.1"/>
    </source>
</evidence>
<dbReference type="AlphaFoldDB" id="A0ABD5QXH8"/>
<accession>A0ABD5QXH8</accession>
<evidence type="ECO:0000256" key="2">
    <source>
        <dbReference type="SAM" id="Phobius"/>
    </source>
</evidence>
<keyword evidence="4" id="KW-1185">Reference proteome</keyword>
<feature type="region of interest" description="Disordered" evidence="1">
    <location>
        <begin position="35"/>
        <end position="66"/>
    </location>
</feature>
<name>A0ABD5QXH8_9EURY</name>
<sequence length="66" mass="6808">MNGFVPVTGIAAVVATVSMVLAMLYLVWLSMGDGTHAPSPDDGDRPELDDGDAEESQPEVTDGTSA</sequence>
<evidence type="ECO:0000313" key="4">
    <source>
        <dbReference type="Proteomes" id="UP001596118"/>
    </source>
</evidence>
<reference evidence="3 4" key="1">
    <citation type="journal article" date="2019" name="Int. J. Syst. Evol. Microbiol.">
        <title>The Global Catalogue of Microorganisms (GCM) 10K type strain sequencing project: providing services to taxonomists for standard genome sequencing and annotation.</title>
        <authorList>
            <consortium name="The Broad Institute Genomics Platform"/>
            <consortium name="The Broad Institute Genome Sequencing Center for Infectious Disease"/>
            <person name="Wu L."/>
            <person name="Ma J."/>
        </authorList>
    </citation>
    <scope>NUCLEOTIDE SEQUENCE [LARGE SCALE GENOMIC DNA]</scope>
    <source>
        <strain evidence="3 4">CGMCC 1.12124</strain>
    </source>
</reference>
<keyword evidence="2" id="KW-0812">Transmembrane</keyword>